<evidence type="ECO:0000313" key="2">
    <source>
        <dbReference type="EMBL" id="CAG9612293.1"/>
    </source>
</evidence>
<proteinExistence type="predicted"/>
<dbReference type="RefSeq" id="WP_230574484.1">
    <property type="nucleotide sequence ID" value="NZ_CAKJTI010000005.1"/>
</dbReference>
<name>A0ABM8Y9G9_9BACI</name>
<dbReference type="PANTHER" id="PTHR39158">
    <property type="entry name" value="OS08G0560600 PROTEIN"/>
    <property type="match status" value="1"/>
</dbReference>
<dbReference type="EMBL" id="CAKJTI010000005">
    <property type="protein sequence ID" value="CAG9612293.1"/>
    <property type="molecule type" value="Genomic_DNA"/>
</dbReference>
<protein>
    <recommendedName>
        <fullName evidence="1">DnaJ homologue subfamily C member 28 conserved domain-containing protein</fullName>
    </recommendedName>
</protein>
<dbReference type="Proteomes" id="UP000789423">
    <property type="component" value="Unassembled WGS sequence"/>
</dbReference>
<evidence type="ECO:0000313" key="3">
    <source>
        <dbReference type="Proteomes" id="UP000789423"/>
    </source>
</evidence>
<dbReference type="InterPro" id="IPR052573">
    <property type="entry name" value="DnaJ_C_subfamily_28"/>
</dbReference>
<dbReference type="InterPro" id="IPR018961">
    <property type="entry name" value="DnaJ_homolog_subfam-C_membr-28"/>
</dbReference>
<evidence type="ECO:0000259" key="1">
    <source>
        <dbReference type="Pfam" id="PF09350"/>
    </source>
</evidence>
<organism evidence="2 3">
    <name type="scientific">Bacillus rhizoplanae</name>
    <dbReference type="NCBI Taxonomy" id="2880966"/>
    <lineage>
        <taxon>Bacteria</taxon>
        <taxon>Bacillati</taxon>
        <taxon>Bacillota</taxon>
        <taxon>Bacilli</taxon>
        <taxon>Bacillales</taxon>
        <taxon>Bacillaceae</taxon>
        <taxon>Bacillus</taxon>
    </lineage>
</organism>
<gene>
    <name evidence="2" type="ORF">BACCIP111899_01466</name>
</gene>
<dbReference type="PANTHER" id="PTHR39158:SF1">
    <property type="entry name" value="DNAJ HOMOLOG SUBFAMILY C MEMBER 28"/>
    <property type="match status" value="1"/>
</dbReference>
<dbReference type="Pfam" id="PF09350">
    <property type="entry name" value="DJC28_CD"/>
    <property type="match status" value="1"/>
</dbReference>
<feature type="domain" description="DnaJ homologue subfamily C member 28 conserved" evidence="1">
    <location>
        <begin position="7"/>
        <end position="73"/>
    </location>
</feature>
<reference evidence="2 3" key="1">
    <citation type="submission" date="2021-10" db="EMBL/GenBank/DDBJ databases">
        <authorList>
            <person name="Criscuolo A."/>
        </authorList>
    </citation>
    <scope>NUCLEOTIDE SEQUENCE [LARGE SCALE GENOMIC DNA]</scope>
    <source>
        <strain evidence="3">CIP 111899</strain>
    </source>
</reference>
<comment type="caution">
    <text evidence="2">The sequence shown here is derived from an EMBL/GenBank/DDBJ whole genome shotgun (WGS) entry which is preliminary data.</text>
</comment>
<keyword evidence="3" id="KW-1185">Reference proteome</keyword>
<accession>A0ABM8Y9G9</accession>
<sequence>MDIFSILAEERIRQAMKNGDFEDLPGKGKPLELEDLSMIPEELRISYKILKNAGMIPEEMQLQKDMLKIEDLIACCHDEVERRKLQEELTAKSLRFQQLLERRKLKETSVFGIYRKKIFQKFM</sequence>